<feature type="repeat" description="ANK" evidence="2">
    <location>
        <begin position="1109"/>
        <end position="1141"/>
    </location>
</feature>
<feature type="repeat" description="ANK" evidence="2">
    <location>
        <begin position="1076"/>
        <end position="1108"/>
    </location>
</feature>
<evidence type="ECO:0000259" key="3">
    <source>
        <dbReference type="Pfam" id="PF22939"/>
    </source>
</evidence>
<dbReference type="InterPro" id="IPR036770">
    <property type="entry name" value="Ankyrin_rpt-contain_sf"/>
</dbReference>
<dbReference type="Gene3D" id="3.40.50.1820">
    <property type="entry name" value="alpha/beta hydrolase"/>
    <property type="match status" value="1"/>
</dbReference>
<dbReference type="SUPFAM" id="SSF53474">
    <property type="entry name" value="alpha/beta-Hydrolases"/>
    <property type="match status" value="1"/>
</dbReference>
<feature type="domain" description="GPI inositol-deacylase winged helix" evidence="3">
    <location>
        <begin position="590"/>
        <end position="663"/>
    </location>
</feature>
<dbReference type="InterPro" id="IPR002110">
    <property type="entry name" value="Ankyrin_rpt"/>
</dbReference>
<dbReference type="Pfam" id="PF12796">
    <property type="entry name" value="Ank_2"/>
    <property type="match status" value="3"/>
</dbReference>
<feature type="repeat" description="ANK" evidence="2">
    <location>
        <begin position="1208"/>
        <end position="1251"/>
    </location>
</feature>
<gene>
    <name evidence="5" type="ORF">JMJ35_008299</name>
</gene>
<keyword evidence="2" id="KW-0040">ANK repeat</keyword>
<dbReference type="Pfam" id="PF24883">
    <property type="entry name" value="NPHP3_N"/>
    <property type="match status" value="1"/>
</dbReference>
<dbReference type="PANTHER" id="PTHR10039">
    <property type="entry name" value="AMELOGENIN"/>
    <property type="match status" value="1"/>
</dbReference>
<feature type="repeat" description="ANK" evidence="2">
    <location>
        <begin position="1142"/>
        <end position="1174"/>
    </location>
</feature>
<dbReference type="InterPro" id="IPR054471">
    <property type="entry name" value="GPIID_WHD"/>
</dbReference>
<dbReference type="PRINTS" id="PR01415">
    <property type="entry name" value="ANKYRIN"/>
</dbReference>
<feature type="repeat" description="ANK" evidence="2">
    <location>
        <begin position="1010"/>
        <end position="1042"/>
    </location>
</feature>
<keyword evidence="6" id="KW-1185">Reference proteome</keyword>
<dbReference type="SUPFAM" id="SSF48403">
    <property type="entry name" value="Ankyrin repeat"/>
    <property type="match status" value="2"/>
</dbReference>
<accession>A0AA39QWD2</accession>
<proteinExistence type="predicted"/>
<dbReference type="SMART" id="SM00248">
    <property type="entry name" value="ANK"/>
    <property type="match status" value="9"/>
</dbReference>
<dbReference type="Gene3D" id="1.25.40.20">
    <property type="entry name" value="Ankyrin repeat-containing domain"/>
    <property type="match status" value="2"/>
</dbReference>
<dbReference type="EMBL" id="JAFEKC020000019">
    <property type="protein sequence ID" value="KAK0508928.1"/>
    <property type="molecule type" value="Genomic_DNA"/>
</dbReference>
<dbReference type="PROSITE" id="PS50088">
    <property type="entry name" value="ANK_REPEAT"/>
    <property type="match status" value="7"/>
</dbReference>
<dbReference type="Pfam" id="PF00023">
    <property type="entry name" value="Ank"/>
    <property type="match status" value="1"/>
</dbReference>
<evidence type="ECO:0000256" key="1">
    <source>
        <dbReference type="ARBA" id="ARBA00022737"/>
    </source>
</evidence>
<comment type="caution">
    <text evidence="5">The sequence shown here is derived from an EMBL/GenBank/DDBJ whole genome shotgun (WGS) entry which is preliminary data.</text>
</comment>
<dbReference type="PANTHER" id="PTHR10039:SF16">
    <property type="entry name" value="GPI INOSITOL-DEACYLASE"/>
    <property type="match status" value="1"/>
</dbReference>
<name>A0AA39QWD2_9LECA</name>
<evidence type="ECO:0000259" key="4">
    <source>
        <dbReference type="Pfam" id="PF24883"/>
    </source>
</evidence>
<feature type="domain" description="Nephrocystin 3-like N-terminal" evidence="4">
    <location>
        <begin position="303"/>
        <end position="473"/>
    </location>
</feature>
<dbReference type="PROSITE" id="PS50297">
    <property type="entry name" value="ANK_REP_REGION"/>
    <property type="match status" value="4"/>
</dbReference>
<dbReference type="SUPFAM" id="SSF52540">
    <property type="entry name" value="P-loop containing nucleoside triphosphate hydrolases"/>
    <property type="match status" value="1"/>
</dbReference>
<dbReference type="InterPro" id="IPR029058">
    <property type="entry name" value="AB_hydrolase_fold"/>
</dbReference>
<dbReference type="Gene3D" id="3.40.50.300">
    <property type="entry name" value="P-loop containing nucleotide triphosphate hydrolases"/>
    <property type="match status" value="1"/>
</dbReference>
<dbReference type="Pfam" id="PF22939">
    <property type="entry name" value="WHD_GPIID"/>
    <property type="match status" value="1"/>
</dbReference>
<feature type="repeat" description="ANK" evidence="2">
    <location>
        <begin position="1043"/>
        <end position="1075"/>
    </location>
</feature>
<dbReference type="AlphaFoldDB" id="A0AA39QWD2"/>
<keyword evidence="1" id="KW-0677">Repeat</keyword>
<reference evidence="5" key="1">
    <citation type="submission" date="2023-03" db="EMBL/GenBank/DDBJ databases">
        <title>Complete genome of Cladonia borealis.</title>
        <authorList>
            <person name="Park H."/>
        </authorList>
    </citation>
    <scope>NUCLEOTIDE SEQUENCE</scope>
    <source>
        <strain evidence="5">ANT050790</strain>
    </source>
</reference>
<organism evidence="5 6">
    <name type="scientific">Cladonia borealis</name>
    <dbReference type="NCBI Taxonomy" id="184061"/>
    <lineage>
        <taxon>Eukaryota</taxon>
        <taxon>Fungi</taxon>
        <taxon>Dikarya</taxon>
        <taxon>Ascomycota</taxon>
        <taxon>Pezizomycotina</taxon>
        <taxon>Lecanoromycetes</taxon>
        <taxon>OSLEUM clade</taxon>
        <taxon>Lecanoromycetidae</taxon>
        <taxon>Lecanorales</taxon>
        <taxon>Lecanorineae</taxon>
        <taxon>Cladoniaceae</taxon>
        <taxon>Cladonia</taxon>
    </lineage>
</organism>
<dbReference type="InterPro" id="IPR056884">
    <property type="entry name" value="NPHP3-like_N"/>
</dbReference>
<evidence type="ECO:0000256" key="2">
    <source>
        <dbReference type="PROSITE-ProRule" id="PRU00023"/>
    </source>
</evidence>
<dbReference type="InterPro" id="IPR027417">
    <property type="entry name" value="P-loop_NTPase"/>
</dbReference>
<protein>
    <submittedName>
        <fullName evidence="5">Uncharacterized protein</fullName>
    </submittedName>
</protein>
<sequence length="1265" mass="142296">MPLRLLYEPDDKAGEVARVDIVAVHGLNPRSVPEADHAWDTWRKPPGDKGRLWLQEDLPKYAPTARIFLYQYNSKLVYGGDKARFIDKANDLLEALRIERKKDAKRPLIFLAHSLGGILVRQALVNAHSNPNYNIIHTSTTGLAFFGTPHEGGDERLVALGAAAARIASALHVQPSNDLIETLKKGSLFSDLLAEQWRHHLESYQLISFWEGIGDIVPKKSAIFGLSGSRENIVRLEATHSDLCRFDEHDGENSKLVLNNIEDLYEHAISISYNFDVREALQWVSRIPYEQHHNTNKSGIVQGTGLWLFEEEIFTKWKLDDRSTILWLHGIPGCGKTKLVSLVVEKQREALNKRQGLAYFYCNRNDAERERGNPEDILRSIVRQLSTSGPHARLSRFVAAKYTERECKHFADGPLRLDECVDLVIKLTEQYTCTTIIIDALDECDFSTRHSLLAALSSIMQHGSSTKIFVSSRDDKDITLQLQELPNLYIKASNNAKDIDRYVHFKVEQALADRRLLDGNVSAETVQHISDALTRKAQGMFLWVTLQLQNLCSLRLNVEEDIFKELGRLPEDLADTYAQIFEHVRKLGPQSHVIAERSLKWLLCQARDLSEAEFLAAVSIGTERESVNLTKEKVLFICGNLVIFDHELKVFRFAHLSVREYLEAQPNFTLGAAHTVGAEISLSICLQRYTELAAKYAYIFRPYAFLFWRYHCQEAKKSGLSGRLHRLLEDFLHIREGTNLCYAKWVRSVHTLRRARDAMIDNSEKWDDWMANSNSWKRSFWRVESDDESSDGTDDDLINGTVKEWRPGTVGGRFDSRLSETAQEDKLLDSILGNRDYPYDPTFAACFLGLPDIVEQNLRSILSSPAKKVGDLTIVDIDLCERRNVRQQTYLHVACHGESSKLLRLLLQYRFPVRSQDWWRRTALHYAVNPHKLVPLKPARQTGALHVVHGQAIAAKRVAMIYLLIGKASIIDAVDINEETALHRASNANLCTEAQFLLEHGAFVDARTHTGQTPLHLAAKIGNTAVAQLLLQFKADIEARDSNRITPLLHAAGSGDTAITRLLLRSKADIEARGSDQMTPLLLATMSWHTAITRLLLQYKADIEATSGNRETPLLKTVLRGDIDTARLFLQLGADINTNNSDGITPLAQSLHRGDEAMAQMLMDAGASINGSNLSYEKVLHHAARSRLRATIPRLLKMGAHTNETNCRGSTPLHLAIKPHDNSKAKDGNDEAFHVVQLLVDAGADVEMSDDGGQTPLHLAAQMAD</sequence>
<dbReference type="Proteomes" id="UP001166286">
    <property type="component" value="Unassembled WGS sequence"/>
</dbReference>
<evidence type="ECO:0000313" key="6">
    <source>
        <dbReference type="Proteomes" id="UP001166286"/>
    </source>
</evidence>
<evidence type="ECO:0000313" key="5">
    <source>
        <dbReference type="EMBL" id="KAK0508928.1"/>
    </source>
</evidence>
<feature type="repeat" description="ANK" evidence="2">
    <location>
        <begin position="977"/>
        <end position="1009"/>
    </location>
</feature>